<reference evidence="1 2" key="1">
    <citation type="submission" date="2019-05" db="EMBL/GenBank/DDBJ databases">
        <title>Another draft genome of Portunus trituberculatus and its Hox gene families provides insights of decapod evolution.</title>
        <authorList>
            <person name="Jeong J.-H."/>
            <person name="Song I."/>
            <person name="Kim S."/>
            <person name="Choi T."/>
            <person name="Kim D."/>
            <person name="Ryu S."/>
            <person name="Kim W."/>
        </authorList>
    </citation>
    <scope>NUCLEOTIDE SEQUENCE [LARGE SCALE GENOMIC DNA]</scope>
    <source>
        <tissue evidence="1">Muscle</tissue>
    </source>
</reference>
<protein>
    <submittedName>
        <fullName evidence="1">Uncharacterized protein</fullName>
    </submittedName>
</protein>
<dbReference type="Proteomes" id="UP000324222">
    <property type="component" value="Unassembled WGS sequence"/>
</dbReference>
<evidence type="ECO:0000313" key="2">
    <source>
        <dbReference type="Proteomes" id="UP000324222"/>
    </source>
</evidence>
<name>A0A5B7EJG5_PORTR</name>
<keyword evidence="2" id="KW-1185">Reference proteome</keyword>
<dbReference type="AlphaFoldDB" id="A0A5B7EJG5"/>
<organism evidence="1 2">
    <name type="scientific">Portunus trituberculatus</name>
    <name type="common">Swimming crab</name>
    <name type="synonym">Neptunus trituberculatus</name>
    <dbReference type="NCBI Taxonomy" id="210409"/>
    <lineage>
        <taxon>Eukaryota</taxon>
        <taxon>Metazoa</taxon>
        <taxon>Ecdysozoa</taxon>
        <taxon>Arthropoda</taxon>
        <taxon>Crustacea</taxon>
        <taxon>Multicrustacea</taxon>
        <taxon>Malacostraca</taxon>
        <taxon>Eumalacostraca</taxon>
        <taxon>Eucarida</taxon>
        <taxon>Decapoda</taxon>
        <taxon>Pleocyemata</taxon>
        <taxon>Brachyura</taxon>
        <taxon>Eubrachyura</taxon>
        <taxon>Portunoidea</taxon>
        <taxon>Portunidae</taxon>
        <taxon>Portuninae</taxon>
        <taxon>Portunus</taxon>
    </lineage>
</organism>
<sequence>MGLSEWRNIRWTRRVLWSGIAGKRSQSRAQCMDVNARNCMWSESHGRVCQMCDMREDEMVEHVMLECERYERDRREMMRVILTERVKKRGREWMVLLLQLCTMSERMIDAVTEFLKRMWRVRCRDN</sequence>
<proteinExistence type="predicted"/>
<gene>
    <name evidence="1" type="ORF">E2C01_028026</name>
</gene>
<dbReference type="EMBL" id="VSRR010003094">
    <property type="protein sequence ID" value="MPC34630.1"/>
    <property type="molecule type" value="Genomic_DNA"/>
</dbReference>
<comment type="caution">
    <text evidence="1">The sequence shown here is derived from an EMBL/GenBank/DDBJ whole genome shotgun (WGS) entry which is preliminary data.</text>
</comment>
<evidence type="ECO:0000313" key="1">
    <source>
        <dbReference type="EMBL" id="MPC34630.1"/>
    </source>
</evidence>
<accession>A0A5B7EJG5</accession>